<dbReference type="GO" id="GO:0019948">
    <property type="term" value="F:SUMO activating enzyme activity"/>
    <property type="evidence" value="ECO:0007669"/>
    <property type="project" value="UniProtKB-UniRule"/>
</dbReference>
<dbReference type="InterPro" id="IPR023318">
    <property type="entry name" value="Ub_act_enz_dom_a_sf"/>
</dbReference>
<feature type="active site" description="Glycyl thioester intermediate" evidence="10 13">
    <location>
        <position position="177"/>
    </location>
</feature>
<evidence type="ECO:0000256" key="12">
    <source>
        <dbReference type="PIRSR" id="PIRSR039133-3"/>
    </source>
</evidence>
<dbReference type="InParanoid" id="G0V8F4"/>
<keyword evidence="5 9" id="KW-0833">Ubl conjugation pathway</keyword>
<dbReference type="InterPro" id="IPR035985">
    <property type="entry name" value="Ubiquitin-activating_enz"/>
</dbReference>
<comment type="subunit">
    <text evidence="9">Heterodimer.</text>
</comment>
<feature type="binding site" evidence="11">
    <location>
        <begin position="121"/>
        <end position="126"/>
    </location>
    <ligand>
        <name>ATP</name>
        <dbReference type="ChEBI" id="CHEBI:30616"/>
    </ligand>
</feature>
<reference evidence="16 17" key="1">
    <citation type="journal article" date="2011" name="Proc. Natl. Acad. Sci. U.S.A.">
        <title>Evolutionary erosion of yeast sex chromosomes by mating-type switching accidents.</title>
        <authorList>
            <person name="Gordon J.L."/>
            <person name="Armisen D."/>
            <person name="Proux-Wera E."/>
            <person name="Oheigeartaigh S.S."/>
            <person name="Byrne K.P."/>
            <person name="Wolfe K.H."/>
        </authorList>
    </citation>
    <scope>NUCLEOTIDE SEQUENCE [LARGE SCALE GENOMIC DNA]</scope>
    <source>
        <strain evidence="17">ATCC 76901 / BCRC 22586 / CBS 4309 / NBRC 1992 / NRRL Y-12630</strain>
    </source>
</reference>
<feature type="binding site" evidence="12">
    <location>
        <position position="438"/>
    </location>
    <ligand>
        <name>Zn(2+)</name>
        <dbReference type="ChEBI" id="CHEBI:29105"/>
    </ligand>
</feature>
<evidence type="ECO:0000256" key="14">
    <source>
        <dbReference type="SAM" id="MobiDB-lite"/>
    </source>
</evidence>
<feature type="region of interest" description="Disordered" evidence="14">
    <location>
        <begin position="584"/>
        <end position="623"/>
    </location>
</feature>
<dbReference type="FunCoup" id="G0V8F4">
    <property type="interactions" value="2121"/>
</dbReference>
<dbReference type="SUPFAM" id="SSF69572">
    <property type="entry name" value="Activating enzymes of the ubiquitin-like proteins"/>
    <property type="match status" value="1"/>
</dbReference>
<comment type="similarity">
    <text evidence="2 9">Belongs to the ubiquitin-activating E1 family.</text>
</comment>
<evidence type="ECO:0000313" key="17">
    <source>
        <dbReference type="Proteomes" id="UP000001640"/>
    </source>
</evidence>
<gene>
    <name evidence="16" type="primary">NCAS0A11940</name>
    <name evidence="16" type="ordered locus">NCAS_0A11940</name>
</gene>
<evidence type="ECO:0000256" key="2">
    <source>
        <dbReference type="ARBA" id="ARBA00005673"/>
    </source>
</evidence>
<dbReference type="InterPro" id="IPR000594">
    <property type="entry name" value="ThiF_NAD_FAD-bd"/>
</dbReference>
<dbReference type="Pfam" id="PF00899">
    <property type="entry name" value="ThiF"/>
    <property type="match status" value="1"/>
</dbReference>
<feature type="binding site" evidence="12">
    <location>
        <position position="162"/>
    </location>
    <ligand>
        <name>Zn(2+)</name>
        <dbReference type="ChEBI" id="CHEBI:29105"/>
    </ligand>
</feature>
<dbReference type="GeneID" id="96901231"/>
<dbReference type="GO" id="GO:0005524">
    <property type="term" value="F:ATP binding"/>
    <property type="evidence" value="ECO:0007669"/>
    <property type="project" value="UniProtKB-UniRule"/>
</dbReference>
<dbReference type="RefSeq" id="XP_003674133.1">
    <property type="nucleotide sequence ID" value="XM_003674085.1"/>
</dbReference>
<dbReference type="FunFam" id="3.50.50.80:FF:000004">
    <property type="entry name" value="Ubiquitin-activating enzyme E1-like"/>
    <property type="match status" value="1"/>
</dbReference>
<evidence type="ECO:0000256" key="5">
    <source>
        <dbReference type="ARBA" id="ARBA00022786"/>
    </source>
</evidence>
<evidence type="ECO:0000313" key="16">
    <source>
        <dbReference type="EMBL" id="CCC67752.1"/>
    </source>
</evidence>
<dbReference type="PANTHER" id="PTHR10953">
    <property type="entry name" value="UBIQUITIN-ACTIVATING ENZYME E1"/>
    <property type="match status" value="1"/>
</dbReference>
<dbReference type="UniPathway" id="UPA00886"/>
<dbReference type="GO" id="GO:0031510">
    <property type="term" value="C:SUMO activating enzyme complex"/>
    <property type="evidence" value="ECO:0007669"/>
    <property type="project" value="UniProtKB-UniRule"/>
</dbReference>
<evidence type="ECO:0000256" key="10">
    <source>
        <dbReference type="PIRSR" id="PIRSR039133-1"/>
    </source>
</evidence>
<keyword evidence="17" id="KW-1185">Reference proteome</keyword>
<dbReference type="GO" id="GO:0016925">
    <property type="term" value="P:protein sumoylation"/>
    <property type="evidence" value="ECO:0007669"/>
    <property type="project" value="UniProtKB-UniRule"/>
</dbReference>
<name>G0V8F4_NAUCA</name>
<evidence type="ECO:0000256" key="9">
    <source>
        <dbReference type="PIRNR" id="PIRNR039133"/>
    </source>
</evidence>
<evidence type="ECO:0000256" key="3">
    <source>
        <dbReference type="ARBA" id="ARBA00022723"/>
    </source>
</evidence>
<dbReference type="PIRSF" id="PIRSF039133">
    <property type="entry name" value="SUMO_E1B"/>
    <property type="match status" value="1"/>
</dbReference>
<dbReference type="AlphaFoldDB" id="G0V8F4"/>
<dbReference type="InterPro" id="IPR033127">
    <property type="entry name" value="UBQ-activ_enz_E1_Cys_AS"/>
</dbReference>
<dbReference type="KEGG" id="ncs:NCAS_0A11940"/>
<keyword evidence="6 9" id="KW-0862">Zinc</keyword>
<comment type="pathway">
    <text evidence="1 9">Protein modification; protein sumoylation.</text>
</comment>
<evidence type="ECO:0000256" key="8">
    <source>
        <dbReference type="ARBA" id="ARBA00073512"/>
    </source>
</evidence>
<dbReference type="Gene3D" id="1.10.10.520">
    <property type="entry name" value="Ubiquitin activating enzymes (Uba3). Chain: B, domain 2"/>
    <property type="match status" value="1"/>
</dbReference>
<sequence length="623" mass="70784">MPRETNIVKIVGEDSYAKLRSTKCLLVGAGGIGSELLKDMILMDFGEIHIVDLDTIDLSNLNRQFLFRQRDIKQPKSTTAVKAVQLFNNSKLVPYQGNIMDANSFPIHWFGEFDLIFNALDNLAARRYVNKISQFLHVPLLESGTSGFDGYIQPIIPGKTECFDCTTKETPKTFPVCTIRSTPSQPIHCIVWAKNFLFNQLFASEPSPEDEVDTKDWGTTDEEEIKRIKQETNELHELQKIIVDQEESRIPDILDKLFIQDINKLLLIENLWKTREKPTPLTKTQLKTIDLADKKLDLNTVWSIEDQLSRFVSITVKLMKRIRTEKVIEFDKDDQDTLEFVATAANIRSNIFNIPLKSVFDIKQIAGNIIPAIATTNAIIAGLSSLVSLRVLNLLKYAPTESPLDLNMAFTAKASNLSQDRYISNPNLAAPNCKCAVCMKVTRGVLSINDMNITLGELIGKLREKYGFPEDISLLDSSEQRLLVDYDFEDLLDRSLKDVNLRNGSVILLTDEEGNEETGMVRKPLELYINVTDDNSIKLTLPPIDVEWIKQISEEDKKMEDEKAKQEEVNEEIIDGEIVILDEEEEEIPKGKKRKLDDEITSENHEMKKSKIDETDDGQIILD</sequence>
<feature type="binding site" evidence="11">
    <location>
        <position position="76"/>
    </location>
    <ligand>
        <name>ATP</name>
        <dbReference type="ChEBI" id="CHEBI:30616"/>
    </ligand>
</feature>
<dbReference type="STRING" id="1064592.G0V8F4"/>
<dbReference type="GO" id="GO:0005737">
    <property type="term" value="C:cytoplasm"/>
    <property type="evidence" value="ECO:0007669"/>
    <property type="project" value="TreeGrafter"/>
</dbReference>
<dbReference type="GO" id="GO:0046872">
    <property type="term" value="F:metal ion binding"/>
    <property type="evidence" value="ECO:0007669"/>
    <property type="project" value="UniProtKB-KW"/>
</dbReference>
<dbReference type="PROSITE" id="PS00865">
    <property type="entry name" value="UBIQUITIN_ACTIVAT_2"/>
    <property type="match status" value="1"/>
</dbReference>
<dbReference type="Gene3D" id="3.50.50.80">
    <property type="entry name" value="Ubiquitin-activating enzyme E1, inactive adenylation domain, subdomain 1"/>
    <property type="match status" value="1"/>
</dbReference>
<organism evidence="16 17">
    <name type="scientific">Naumovozyma castellii</name>
    <name type="common">Yeast</name>
    <name type="synonym">Saccharomyces castellii</name>
    <dbReference type="NCBI Taxonomy" id="27288"/>
    <lineage>
        <taxon>Eukaryota</taxon>
        <taxon>Fungi</taxon>
        <taxon>Dikarya</taxon>
        <taxon>Ascomycota</taxon>
        <taxon>Saccharomycotina</taxon>
        <taxon>Saccharomycetes</taxon>
        <taxon>Saccharomycetales</taxon>
        <taxon>Saccharomycetaceae</taxon>
        <taxon>Naumovozyma</taxon>
    </lineage>
</organism>
<keyword evidence="4 9" id="KW-0547">Nucleotide-binding</keyword>
<dbReference type="PANTHER" id="PTHR10953:SF5">
    <property type="entry name" value="SUMO-ACTIVATING ENZYME SUBUNIT 2"/>
    <property type="match status" value="1"/>
</dbReference>
<feature type="binding site" evidence="12">
    <location>
        <position position="165"/>
    </location>
    <ligand>
        <name>Zn(2+)</name>
        <dbReference type="ChEBI" id="CHEBI:29105"/>
    </ligand>
</feature>
<accession>G0V8F4</accession>
<evidence type="ECO:0000256" key="7">
    <source>
        <dbReference type="ARBA" id="ARBA00022840"/>
    </source>
</evidence>
<keyword evidence="7 9" id="KW-0067">ATP-binding</keyword>
<dbReference type="Proteomes" id="UP000001640">
    <property type="component" value="Chromosome 1"/>
</dbReference>
<dbReference type="OMA" id="PGKTECF"/>
<evidence type="ECO:0000259" key="15">
    <source>
        <dbReference type="Pfam" id="PF00899"/>
    </source>
</evidence>
<feature type="domain" description="THIF-type NAD/FAD binding fold" evidence="15">
    <location>
        <begin position="8"/>
        <end position="435"/>
    </location>
</feature>
<dbReference type="InterPro" id="IPR030661">
    <property type="entry name" value="Uba2"/>
</dbReference>
<dbReference type="InterPro" id="IPR042449">
    <property type="entry name" value="Ub-E1_IAD_1"/>
</dbReference>
<dbReference type="OrthoDB" id="10255449at2759"/>
<evidence type="ECO:0000256" key="4">
    <source>
        <dbReference type="ARBA" id="ARBA00022741"/>
    </source>
</evidence>
<feature type="binding site" evidence="11">
    <location>
        <position position="52"/>
    </location>
    <ligand>
        <name>ATP</name>
        <dbReference type="ChEBI" id="CHEBI:30616"/>
    </ligand>
</feature>
<feature type="binding site" evidence="11">
    <location>
        <begin position="28"/>
        <end position="33"/>
    </location>
    <ligand>
        <name>ATP</name>
        <dbReference type="ChEBI" id="CHEBI:30616"/>
    </ligand>
</feature>
<protein>
    <recommendedName>
        <fullName evidence="8 9">Ubiquitin-activating enzyme E1-like</fullName>
    </recommendedName>
</protein>
<evidence type="ECO:0000256" key="11">
    <source>
        <dbReference type="PIRSR" id="PIRSR039133-2"/>
    </source>
</evidence>
<dbReference type="EMBL" id="HE576752">
    <property type="protein sequence ID" value="CCC67752.1"/>
    <property type="molecule type" value="Genomic_DNA"/>
</dbReference>
<feature type="binding site" evidence="11">
    <location>
        <begin position="60"/>
        <end position="63"/>
    </location>
    <ligand>
        <name>ATP</name>
        <dbReference type="ChEBI" id="CHEBI:30616"/>
    </ligand>
</feature>
<feature type="compositionally biased region" description="Basic and acidic residues" evidence="14">
    <location>
        <begin position="595"/>
        <end position="613"/>
    </location>
</feature>
<evidence type="ECO:0000256" key="1">
    <source>
        <dbReference type="ARBA" id="ARBA00004718"/>
    </source>
</evidence>
<dbReference type="Gene3D" id="3.10.290.20">
    <property type="entry name" value="Ubiquitin-like 2 activating enzyme e1b. Chain: B, domain 3"/>
    <property type="match status" value="1"/>
</dbReference>
<dbReference type="eggNOG" id="KOG2013">
    <property type="taxonomic scope" value="Eukaryota"/>
</dbReference>
<reference key="2">
    <citation type="submission" date="2011-08" db="EMBL/GenBank/DDBJ databases">
        <title>Genome sequence of Naumovozyma castellii.</title>
        <authorList>
            <person name="Gordon J.L."/>
            <person name="Armisen D."/>
            <person name="Proux-Wera E."/>
            <person name="OhEigeartaigh S.S."/>
            <person name="Byrne K.P."/>
            <person name="Wolfe K.H."/>
        </authorList>
    </citation>
    <scope>NUCLEOTIDE SEQUENCE</scope>
    <source>
        <strain>Type strain:CBS 4309</strain>
    </source>
</reference>
<keyword evidence="3 9" id="KW-0479">Metal-binding</keyword>
<evidence type="ECO:0000256" key="6">
    <source>
        <dbReference type="ARBA" id="ARBA00022833"/>
    </source>
</evidence>
<feature type="binding site" evidence="12">
    <location>
        <position position="435"/>
    </location>
    <ligand>
        <name>Zn(2+)</name>
        <dbReference type="ChEBI" id="CHEBI:29105"/>
    </ligand>
</feature>
<dbReference type="HOGENOM" id="CLU_013325_7_3_1"/>
<proteinExistence type="inferred from homology"/>
<evidence type="ECO:0000256" key="13">
    <source>
        <dbReference type="PROSITE-ProRule" id="PRU10132"/>
    </source>
</evidence>
<dbReference type="InterPro" id="IPR045886">
    <property type="entry name" value="ThiF/MoeB/HesA"/>
</dbReference>